<dbReference type="EMBL" id="JANIIK010000113">
    <property type="protein sequence ID" value="KAJ3592403.1"/>
    <property type="molecule type" value="Genomic_DNA"/>
</dbReference>
<gene>
    <name evidence="2" type="ORF">NHX12_007530</name>
</gene>
<evidence type="ECO:0000256" key="1">
    <source>
        <dbReference type="SAM" id="Coils"/>
    </source>
</evidence>
<keyword evidence="1" id="KW-0175">Coiled coil</keyword>
<dbReference type="AlphaFoldDB" id="A0A9Q0DQ47"/>
<accession>A0A9Q0DQ47</accession>
<sequence>VHFLMILSANWAYLKDASHMHAYQDIKMKEEQELRDLTRRRDEGVERKVLNVELH</sequence>
<reference evidence="2" key="1">
    <citation type="submission" date="2022-07" db="EMBL/GenBank/DDBJ databases">
        <title>Chromosome-level genome of Muraenolepis orangiensis.</title>
        <authorList>
            <person name="Kim J."/>
        </authorList>
    </citation>
    <scope>NUCLEOTIDE SEQUENCE</scope>
    <source>
        <strain evidence="2">KU_S4_2022</strain>
        <tissue evidence="2">Muscle</tissue>
    </source>
</reference>
<feature type="non-terminal residue" evidence="2">
    <location>
        <position position="1"/>
    </location>
</feature>
<protein>
    <submittedName>
        <fullName evidence="2">Uncharacterized protein</fullName>
    </submittedName>
</protein>
<comment type="caution">
    <text evidence="2">The sequence shown here is derived from an EMBL/GenBank/DDBJ whole genome shotgun (WGS) entry which is preliminary data.</text>
</comment>
<organism evidence="2 3">
    <name type="scientific">Muraenolepis orangiensis</name>
    <name type="common">Patagonian moray cod</name>
    <dbReference type="NCBI Taxonomy" id="630683"/>
    <lineage>
        <taxon>Eukaryota</taxon>
        <taxon>Metazoa</taxon>
        <taxon>Chordata</taxon>
        <taxon>Craniata</taxon>
        <taxon>Vertebrata</taxon>
        <taxon>Euteleostomi</taxon>
        <taxon>Actinopterygii</taxon>
        <taxon>Neopterygii</taxon>
        <taxon>Teleostei</taxon>
        <taxon>Neoteleostei</taxon>
        <taxon>Acanthomorphata</taxon>
        <taxon>Zeiogadaria</taxon>
        <taxon>Gadariae</taxon>
        <taxon>Gadiformes</taxon>
        <taxon>Muraenolepidoidei</taxon>
        <taxon>Muraenolepididae</taxon>
        <taxon>Muraenolepis</taxon>
    </lineage>
</organism>
<evidence type="ECO:0000313" key="3">
    <source>
        <dbReference type="Proteomes" id="UP001148018"/>
    </source>
</evidence>
<dbReference type="Proteomes" id="UP001148018">
    <property type="component" value="Unassembled WGS sequence"/>
</dbReference>
<evidence type="ECO:0000313" key="2">
    <source>
        <dbReference type="EMBL" id="KAJ3592403.1"/>
    </source>
</evidence>
<feature type="coiled-coil region" evidence="1">
    <location>
        <begin position="20"/>
        <end position="47"/>
    </location>
</feature>
<keyword evidence="3" id="KW-1185">Reference proteome</keyword>
<dbReference type="OrthoDB" id="9993736at2759"/>
<name>A0A9Q0DQ47_9TELE</name>
<proteinExistence type="predicted"/>